<name>A0A7M7N7P8_STRPU</name>
<dbReference type="GeneID" id="592594"/>
<dbReference type="InterPro" id="IPR001627">
    <property type="entry name" value="Semap_dom"/>
</dbReference>
<dbReference type="Proteomes" id="UP000007110">
    <property type="component" value="Unassembled WGS sequence"/>
</dbReference>
<protein>
    <recommendedName>
        <fullName evidence="3">Sema domain-containing protein</fullName>
    </recommendedName>
</protein>
<dbReference type="SUPFAM" id="SSF101912">
    <property type="entry name" value="Sema domain"/>
    <property type="match status" value="1"/>
</dbReference>
<dbReference type="GO" id="GO:0001755">
    <property type="term" value="P:neural crest cell migration"/>
    <property type="evidence" value="ECO:0000318"/>
    <property type="project" value="GO_Central"/>
</dbReference>
<dbReference type="InParanoid" id="A0A7M7N7P8"/>
<dbReference type="PANTHER" id="PTHR11036">
    <property type="entry name" value="SEMAPHORIN"/>
    <property type="match status" value="1"/>
</dbReference>
<dbReference type="SMART" id="SM00630">
    <property type="entry name" value="Sema"/>
    <property type="match status" value="1"/>
</dbReference>
<feature type="chain" id="PRO_5033914608" description="Sema domain-containing protein" evidence="2">
    <location>
        <begin position="23"/>
        <end position="676"/>
    </location>
</feature>
<reference evidence="5" key="1">
    <citation type="submission" date="2015-02" db="EMBL/GenBank/DDBJ databases">
        <title>Genome sequencing for Strongylocentrotus purpuratus.</title>
        <authorList>
            <person name="Murali S."/>
            <person name="Liu Y."/>
            <person name="Vee V."/>
            <person name="English A."/>
            <person name="Wang M."/>
            <person name="Skinner E."/>
            <person name="Han Y."/>
            <person name="Muzny D.M."/>
            <person name="Worley K.C."/>
            <person name="Gibbs R.A."/>
        </authorList>
    </citation>
    <scope>NUCLEOTIDE SEQUENCE</scope>
</reference>
<sequence length="676" mass="75313">MAAYRLLLTVLCFSAVLCLVHANWKAKHTQKIITPLSCGFSVNNVTSSPCDTNLQQVFKLLDVDSDRILIGSTECLYVLDRNLVYGNSFQIPLTNNPMNDLQNCESTFSQEKDFRCKNYITYAHKVNSKIRVCGTYGSLNPRCWTCQYDGTSCNDDHKTKFMPRTPTQNFTVTVTKTTDGSQGYYYLGGLESYTSPDKILAKVEVNLVSDVSSAELETDNNKENILKEPTNFVGSMERGEFIYFFFRERAIEYENIGQIIYSRVARVCKNDAGGTTNPFNGEFTTFLKTRLMCSVGADFPFIFNEIQDVVQSPSDTNIIYGLFTTPSAGSSSTAICLYNMDEIDVLFNQDNRRGQVSPTTLWQSMPKPAEDKWDRRNCSAPFDVGGYNYLEDYTLLNTNAPNCGLGETCNDYSRTTNEALAVFEGIRGQQLTVFSELSNSVLVYVGTNNNTIYGANISASEVLITRQMEIKADIDSVTATQIANKWPFGVSYLEANDGVIYGTLDNCAFRFNPDIREDLKILDRSPNVDNFTFPTMVSDAKIQIFKLFEGPDGSDINATFSGGLENHDCSQQVLKSTGAGKREFLHVLCEIEALSKNIDGIITVSSPMESISDLKVTVIVVKDDSGVAEVDPEEVNKYDKDMAEYRYSFRQWLGNHVNCPDGIKDTCPAASSPGCL</sequence>
<dbReference type="GO" id="GO:0030215">
    <property type="term" value="F:semaphorin receptor binding"/>
    <property type="evidence" value="ECO:0000318"/>
    <property type="project" value="GO_Central"/>
</dbReference>
<evidence type="ECO:0000313" key="4">
    <source>
        <dbReference type="EnsemblMetazoa" id="XP_030832410"/>
    </source>
</evidence>
<accession>A0A7M7N7P8</accession>
<dbReference type="PROSITE" id="PS51004">
    <property type="entry name" value="SEMA"/>
    <property type="match status" value="1"/>
</dbReference>
<dbReference type="GO" id="GO:0030335">
    <property type="term" value="P:positive regulation of cell migration"/>
    <property type="evidence" value="ECO:0000318"/>
    <property type="project" value="GO_Central"/>
</dbReference>
<dbReference type="KEGG" id="spu:592594"/>
<feature type="signal peptide" evidence="2">
    <location>
        <begin position="1"/>
        <end position="22"/>
    </location>
</feature>
<dbReference type="GO" id="GO:0050919">
    <property type="term" value="P:negative chemotaxis"/>
    <property type="evidence" value="ECO:0000318"/>
    <property type="project" value="GO_Central"/>
</dbReference>
<dbReference type="GO" id="GO:0071526">
    <property type="term" value="P:semaphorin-plexin signaling pathway"/>
    <property type="evidence" value="ECO:0000318"/>
    <property type="project" value="GO_Central"/>
</dbReference>
<dbReference type="InterPro" id="IPR036352">
    <property type="entry name" value="Semap_dom_sf"/>
</dbReference>
<dbReference type="Gene3D" id="2.130.10.10">
    <property type="entry name" value="YVTN repeat-like/Quinoprotein amine dehydrogenase"/>
    <property type="match status" value="1"/>
</dbReference>
<proteinExistence type="predicted"/>
<dbReference type="PANTHER" id="PTHR11036:SF127">
    <property type="entry name" value="SEMAPHORIN-1A"/>
    <property type="match status" value="1"/>
</dbReference>
<dbReference type="OrthoDB" id="9988752at2759"/>
<evidence type="ECO:0000256" key="2">
    <source>
        <dbReference type="SAM" id="SignalP"/>
    </source>
</evidence>
<evidence type="ECO:0000313" key="5">
    <source>
        <dbReference type="Proteomes" id="UP000007110"/>
    </source>
</evidence>
<keyword evidence="5" id="KW-1185">Reference proteome</keyword>
<dbReference type="EnsemblMetazoa" id="XM_030976550">
    <property type="protein sequence ID" value="XP_030832410"/>
    <property type="gene ID" value="LOC592594"/>
</dbReference>
<dbReference type="Pfam" id="PF01403">
    <property type="entry name" value="Sema"/>
    <property type="match status" value="1"/>
</dbReference>
<evidence type="ECO:0000256" key="1">
    <source>
        <dbReference type="PROSITE-ProRule" id="PRU00352"/>
    </source>
</evidence>
<dbReference type="EnsemblMetazoa" id="XM_030976551">
    <property type="protein sequence ID" value="XP_030832411"/>
    <property type="gene ID" value="LOC592594"/>
</dbReference>
<dbReference type="GO" id="GO:0005886">
    <property type="term" value="C:plasma membrane"/>
    <property type="evidence" value="ECO:0000318"/>
    <property type="project" value="GO_Central"/>
</dbReference>
<dbReference type="RefSeq" id="XP_030832408.1">
    <property type="nucleotide sequence ID" value="XM_030976548.1"/>
</dbReference>
<dbReference type="GO" id="GO:0007411">
    <property type="term" value="P:axon guidance"/>
    <property type="evidence" value="ECO:0000318"/>
    <property type="project" value="GO_Central"/>
</dbReference>
<comment type="caution">
    <text evidence="1">Lacks conserved residue(s) required for the propagation of feature annotation.</text>
</comment>
<feature type="domain" description="Sema" evidence="3">
    <location>
        <begin position="25"/>
        <end position="504"/>
    </location>
</feature>
<keyword evidence="2" id="KW-0732">Signal</keyword>
<dbReference type="RefSeq" id="XP_030832411.1">
    <property type="nucleotide sequence ID" value="XM_030976551.1"/>
</dbReference>
<dbReference type="AlphaFoldDB" id="A0A7M7N7P8"/>
<dbReference type="InterPro" id="IPR027231">
    <property type="entry name" value="Semaphorin"/>
</dbReference>
<dbReference type="InterPro" id="IPR015943">
    <property type="entry name" value="WD40/YVTN_repeat-like_dom_sf"/>
</dbReference>
<organism evidence="4 5">
    <name type="scientific">Strongylocentrotus purpuratus</name>
    <name type="common">Purple sea urchin</name>
    <dbReference type="NCBI Taxonomy" id="7668"/>
    <lineage>
        <taxon>Eukaryota</taxon>
        <taxon>Metazoa</taxon>
        <taxon>Echinodermata</taxon>
        <taxon>Eleutherozoa</taxon>
        <taxon>Echinozoa</taxon>
        <taxon>Echinoidea</taxon>
        <taxon>Euechinoidea</taxon>
        <taxon>Echinacea</taxon>
        <taxon>Camarodonta</taxon>
        <taxon>Echinidea</taxon>
        <taxon>Strongylocentrotidae</taxon>
        <taxon>Strongylocentrotus</taxon>
    </lineage>
</organism>
<evidence type="ECO:0000259" key="3">
    <source>
        <dbReference type="PROSITE" id="PS51004"/>
    </source>
</evidence>
<dbReference type="EnsemblMetazoa" id="XM_030976548">
    <property type="protein sequence ID" value="XP_030832408"/>
    <property type="gene ID" value="LOC592594"/>
</dbReference>
<reference evidence="4" key="2">
    <citation type="submission" date="2021-01" db="UniProtKB">
        <authorList>
            <consortium name="EnsemblMetazoa"/>
        </authorList>
    </citation>
    <scope>IDENTIFICATION</scope>
</reference>
<dbReference type="RefSeq" id="XP_030832410.1">
    <property type="nucleotide sequence ID" value="XM_030976550.1"/>
</dbReference>
<dbReference type="GO" id="GO:0045499">
    <property type="term" value="F:chemorepellent activity"/>
    <property type="evidence" value="ECO:0000318"/>
    <property type="project" value="GO_Central"/>
</dbReference>